<evidence type="ECO:0000313" key="1">
    <source>
        <dbReference type="EMBL" id="AYV87115.1"/>
    </source>
</evidence>
<protein>
    <submittedName>
        <fullName evidence="1">Uncharacterized protein</fullName>
    </submittedName>
</protein>
<sequence length="38" mass="4652">MGYFYLYEVSSTSLYRIYIEIDEAEIEPMKKKETVWII</sequence>
<reference evidence="1" key="1">
    <citation type="submission" date="2018-10" db="EMBL/GenBank/DDBJ databases">
        <title>Hidden diversity of soil giant viruses.</title>
        <authorList>
            <person name="Schulz F."/>
            <person name="Alteio L."/>
            <person name="Goudeau D."/>
            <person name="Ryan E.M."/>
            <person name="Malmstrom R.R."/>
            <person name="Blanchard J."/>
            <person name="Woyke T."/>
        </authorList>
    </citation>
    <scope>NUCLEOTIDE SEQUENCE</scope>
    <source>
        <strain evidence="1">SYV1</strain>
    </source>
</reference>
<gene>
    <name evidence="1" type="ORF">Sylvanvirus26_5</name>
</gene>
<name>A0A3G5AIT7_9VIRU</name>
<proteinExistence type="predicted"/>
<organism evidence="1">
    <name type="scientific">Sylvanvirus sp</name>
    <dbReference type="NCBI Taxonomy" id="2487774"/>
    <lineage>
        <taxon>Viruses</taxon>
    </lineage>
</organism>
<dbReference type="EMBL" id="MK072532">
    <property type="protein sequence ID" value="AYV87115.1"/>
    <property type="molecule type" value="Genomic_DNA"/>
</dbReference>
<accession>A0A3G5AIT7</accession>